<feature type="region of interest" description="Disordered" evidence="5">
    <location>
        <begin position="962"/>
        <end position="991"/>
    </location>
</feature>
<dbReference type="STRING" id="6277.A0A498SC94"/>
<comment type="subcellular location">
    <subcellularLocation>
        <location evidence="1">Nucleus</location>
    </subcellularLocation>
</comment>
<reference evidence="7 8" key="1">
    <citation type="submission" date="2018-08" db="EMBL/GenBank/DDBJ databases">
        <authorList>
            <person name="Laetsch R D."/>
            <person name="Stevens L."/>
            <person name="Kumar S."/>
            <person name="Blaxter L. M."/>
        </authorList>
    </citation>
    <scope>NUCLEOTIDE SEQUENCE [LARGE SCALE GENOMIC DNA]</scope>
</reference>
<sequence length="1189" mass="134277">MVTPSVHEQCWEPTTSLKDVRKCIQNGHHIMVIMRGIPGSGKSYLASDLVSGTDGAVFNTDKYFMQNGVYRFDPTKLDEYHQRNWKAARNAILQGIKPIIIDNTNILVTHMKPYINLALKNLYEIYFVEPETEWKKNAKECARRNAHSVPEDKIAHMVECFEKVSLADIIKPTQLRVIPPLIDISDKNDGYSLLLSQLDSSLPVSGSWSLSVSEHLEDVRKEHFEEQKVEESAPLSSTNSQCVLHEAVDLLKISSPDLFSKKNSYKKKNSEQLFSLIPQQVSKKSLRTVGCQTSDLIRVFDLLNLLSVGDECVCETAQDDVDFSNKKKMRGRAVQAGDGNILSDIELLLALFPDEKPSDLSHILDMVGLNNAITLFKEMNAYMDICAPISKNENIEMEPLSQTYYWWSEAEFEKIDDNSSPKFVPNFELNRAIPEKMAPCTHTQCYDPQPVPQGYCRMEISVDMMEQLIQLFGGSENNSILKTYVDLPISLWRQIYICWQSTSTIKVDNESGNEDFDPVNSDEELTRILQSHELAFDESSENGKHMSIAERLQLNTLINDYSGVDRDRIAECFRDNKFSAEATRNTLELFVNDTENIQTAPADPSSSVSRVNRANSSMSATFPRHFAFNGLSVLKPDLEPVQKKACELREEADKYNKQRREMLLRARNHREHGAKMFYFAEAQKFGKKARDCVEELNEQLFEANTSNLFLDLHYMDIQPAIKLLKAKLNAADRPLELRRGRSGKKLVVLTGYGKLNDGQAKIKPAIVQWLEQCGYEEMFPANKPLPPPPLPEKPSWRSKNNASEASASATAIRLQSSSGSLEDAVLITGNFQKASIIFIFVFYALLTTVMYSLPSTSYSPTVADYVYRRVLRQAVAAICKQAGFEVIEADVLELLTHMINSYINELAATTRQMTEHAGRTISTPSDTIMALIDLGTAVSDLPAFLKEATSKGSLVIAPPRVQHTPHTQQQLRVGSSRPRPPHIPDWLPPFPDPHTYVRTDISGEPEPSYEKAREGLALLYRNTVMSLKDFVLRTHPSISLFDLHKQRILKKIAAAAVERTRQQQTRMMASVEEDEQKAITNGAVTIVHDTEQSETIDAEFSVDVSEKFFFEEDSEEEISLLQAEVPTFGEIIEPKSMNESYLDPLLFDLQNEPIFGMRTNLQEDTGSDGNPFLRSPKMPSILDDDSMHE</sequence>
<dbReference type="SMART" id="SM00576">
    <property type="entry name" value="BTP"/>
    <property type="match status" value="1"/>
</dbReference>
<dbReference type="CDD" id="cd08049">
    <property type="entry name" value="TAF8"/>
    <property type="match status" value="1"/>
</dbReference>
<keyword evidence="4" id="KW-0539">Nucleus</keyword>
<keyword evidence="3" id="KW-0804">Transcription</keyword>
<protein>
    <recommendedName>
        <fullName evidence="6">Smr domain-containing protein</fullName>
    </recommendedName>
</protein>
<gene>
    <name evidence="7" type="ORF">NAV_LOCUS2231</name>
</gene>
<evidence type="ECO:0000256" key="3">
    <source>
        <dbReference type="ARBA" id="ARBA00023163"/>
    </source>
</evidence>
<dbReference type="InterPro" id="IPR036063">
    <property type="entry name" value="Smr_dom_sf"/>
</dbReference>
<dbReference type="CDD" id="cd22918">
    <property type="entry name" value="HFD_TAF8"/>
    <property type="match status" value="1"/>
</dbReference>
<dbReference type="Proteomes" id="UP000276991">
    <property type="component" value="Unassembled WGS sequence"/>
</dbReference>
<dbReference type="Pfam" id="PF10406">
    <property type="entry name" value="TAF8_C"/>
    <property type="match status" value="1"/>
</dbReference>
<dbReference type="OrthoDB" id="3231855at2759"/>
<dbReference type="InterPro" id="IPR027417">
    <property type="entry name" value="P-loop_NTPase"/>
</dbReference>
<proteinExistence type="predicted"/>
<dbReference type="SUPFAM" id="SSF160443">
    <property type="entry name" value="SMR domain-like"/>
    <property type="match status" value="1"/>
</dbReference>
<dbReference type="GO" id="GO:0046982">
    <property type="term" value="F:protein heterodimerization activity"/>
    <property type="evidence" value="ECO:0007669"/>
    <property type="project" value="InterPro"/>
</dbReference>
<keyword evidence="2" id="KW-0805">Transcription regulation</keyword>
<organism evidence="7 8">
    <name type="scientific">Acanthocheilonema viteae</name>
    <name type="common">Filarial nematode worm</name>
    <name type="synonym">Dipetalonema viteae</name>
    <dbReference type="NCBI Taxonomy" id="6277"/>
    <lineage>
        <taxon>Eukaryota</taxon>
        <taxon>Metazoa</taxon>
        <taxon>Ecdysozoa</taxon>
        <taxon>Nematoda</taxon>
        <taxon>Chromadorea</taxon>
        <taxon>Rhabditida</taxon>
        <taxon>Spirurina</taxon>
        <taxon>Spiruromorpha</taxon>
        <taxon>Filarioidea</taxon>
        <taxon>Onchocercidae</taxon>
        <taxon>Acanthocheilonema</taxon>
    </lineage>
</organism>
<dbReference type="PANTHER" id="PTHR46535:SF1">
    <property type="entry name" value="NEDD4-BINDING PROTEIN 2"/>
    <property type="match status" value="1"/>
</dbReference>
<dbReference type="GO" id="GO:0004519">
    <property type="term" value="F:endonuclease activity"/>
    <property type="evidence" value="ECO:0007669"/>
    <property type="project" value="TreeGrafter"/>
</dbReference>
<evidence type="ECO:0000256" key="4">
    <source>
        <dbReference type="ARBA" id="ARBA00023242"/>
    </source>
</evidence>
<feature type="region of interest" description="Disordered" evidence="5">
    <location>
        <begin position="781"/>
        <end position="800"/>
    </location>
</feature>
<feature type="compositionally biased region" description="Polar residues" evidence="5">
    <location>
        <begin position="964"/>
        <end position="973"/>
    </location>
</feature>
<feature type="compositionally biased region" description="Pro residues" evidence="5">
    <location>
        <begin position="981"/>
        <end position="991"/>
    </location>
</feature>
<dbReference type="EMBL" id="UPTC01000224">
    <property type="protein sequence ID" value="VBB27401.1"/>
    <property type="molecule type" value="Genomic_DNA"/>
</dbReference>
<evidence type="ECO:0000256" key="5">
    <source>
        <dbReference type="SAM" id="MobiDB-lite"/>
    </source>
</evidence>
<name>A0A498SC94_ACAVI</name>
<dbReference type="Gene3D" id="3.30.1370.110">
    <property type="match status" value="1"/>
</dbReference>
<feature type="domain" description="Smr" evidence="6">
    <location>
        <begin position="710"/>
        <end position="772"/>
    </location>
</feature>
<feature type="compositionally biased region" description="Pro residues" evidence="5">
    <location>
        <begin position="783"/>
        <end position="792"/>
    </location>
</feature>
<feature type="compositionally biased region" description="Polar residues" evidence="5">
    <location>
        <begin position="1159"/>
        <end position="1168"/>
    </location>
</feature>
<accession>A0A498SC94</accession>
<evidence type="ECO:0000256" key="1">
    <source>
        <dbReference type="ARBA" id="ARBA00004123"/>
    </source>
</evidence>
<dbReference type="AlphaFoldDB" id="A0A498SC94"/>
<keyword evidence="8" id="KW-1185">Reference proteome</keyword>
<dbReference type="PROSITE" id="PS50828">
    <property type="entry name" value="SMR"/>
    <property type="match status" value="1"/>
</dbReference>
<dbReference type="InterPro" id="IPR019473">
    <property type="entry name" value="TFIID_su8_C"/>
</dbReference>
<evidence type="ECO:0000259" key="6">
    <source>
        <dbReference type="PROSITE" id="PS50828"/>
    </source>
</evidence>
<dbReference type="GO" id="GO:0005634">
    <property type="term" value="C:nucleus"/>
    <property type="evidence" value="ECO:0007669"/>
    <property type="project" value="UniProtKB-SubCell"/>
</dbReference>
<evidence type="ECO:0000313" key="7">
    <source>
        <dbReference type="EMBL" id="VBB27401.1"/>
    </source>
</evidence>
<dbReference type="InterPro" id="IPR052772">
    <property type="entry name" value="Endo/PolyKinase_Domain-Protein"/>
</dbReference>
<evidence type="ECO:0000313" key="8">
    <source>
        <dbReference type="Proteomes" id="UP000276991"/>
    </source>
</evidence>
<dbReference type="Gene3D" id="1.10.20.10">
    <property type="entry name" value="Histone, subunit A"/>
    <property type="match status" value="1"/>
</dbReference>
<dbReference type="InterPro" id="IPR009072">
    <property type="entry name" value="Histone-fold"/>
</dbReference>
<evidence type="ECO:0000256" key="2">
    <source>
        <dbReference type="ARBA" id="ARBA00023015"/>
    </source>
</evidence>
<dbReference type="SUPFAM" id="SSF52540">
    <property type="entry name" value="P-loop containing nucleoside triphosphate hydrolases"/>
    <property type="match status" value="1"/>
</dbReference>
<dbReference type="Pfam" id="PF13671">
    <property type="entry name" value="AAA_33"/>
    <property type="match status" value="1"/>
</dbReference>
<feature type="region of interest" description="Disordered" evidence="5">
    <location>
        <begin position="1159"/>
        <end position="1189"/>
    </location>
</feature>
<dbReference type="Gene3D" id="3.40.50.300">
    <property type="entry name" value="P-loop containing nucleotide triphosphate hydrolases"/>
    <property type="match status" value="1"/>
</dbReference>
<dbReference type="PANTHER" id="PTHR46535">
    <property type="entry name" value="NEDD4-BINDING PROTEIN 2"/>
    <property type="match status" value="1"/>
</dbReference>
<dbReference type="InterPro" id="IPR006565">
    <property type="entry name" value="BTP"/>
</dbReference>
<dbReference type="Pfam" id="PF07524">
    <property type="entry name" value="Bromo_TP"/>
    <property type="match status" value="1"/>
</dbReference>
<dbReference type="InterPro" id="IPR002625">
    <property type="entry name" value="Smr_dom"/>
</dbReference>